<name>U4LA30_PYROM</name>
<sequence>MDYSILAYRVPSIGAEDCVVDTVPLKCSFSKTMADWNLHFNPFFPPTKTRYTRFDFNATEVLRVLSDDSGCSCGRARLVAIKEREKLKENQKPRLSFSIQSQPDVFRNCTLSCRARKVAAKVNRIWQTRAGSGIISVAYFVYAKPEPHEVQLPTDDKGEDESSEVPVIEKDVPYFGKNESTVWWKRELILIRVEDRIPVDVTSKDCNTGREFGIELKELERYLKKHRGAAECNKGRFQLELPKTPAQSFLAKAKKIDSPKNNDISKANDANSDDSLKGSDKRKESCYCHEEGGGRTGTADVNTQQNAKIVDSMLIEALKNFDIRGSVSRAVSPKDNNQDGEFNNKKGGNDSLAGDDGRFKDVSQDGVKEK</sequence>
<feature type="region of interest" description="Disordered" evidence="1">
    <location>
        <begin position="253"/>
        <end position="300"/>
    </location>
</feature>
<dbReference type="Proteomes" id="UP000018144">
    <property type="component" value="Unassembled WGS sequence"/>
</dbReference>
<dbReference type="AlphaFoldDB" id="U4LA30"/>
<evidence type="ECO:0000256" key="1">
    <source>
        <dbReference type="SAM" id="MobiDB-lite"/>
    </source>
</evidence>
<evidence type="ECO:0000313" key="3">
    <source>
        <dbReference type="Proteomes" id="UP000018144"/>
    </source>
</evidence>
<dbReference type="EMBL" id="HF935553">
    <property type="protein sequence ID" value="CCX10568.1"/>
    <property type="molecule type" value="Genomic_DNA"/>
</dbReference>
<feature type="region of interest" description="Disordered" evidence="1">
    <location>
        <begin position="326"/>
        <end position="370"/>
    </location>
</feature>
<evidence type="ECO:0000313" key="2">
    <source>
        <dbReference type="EMBL" id="CCX10568.1"/>
    </source>
</evidence>
<accession>U4LA30</accession>
<gene>
    <name evidence="2" type="ORF">PCON_10162</name>
</gene>
<reference evidence="2 3" key="1">
    <citation type="journal article" date="2013" name="PLoS Genet.">
        <title>The genome and development-dependent transcriptomes of Pyronema confluens: a window into fungal evolution.</title>
        <authorList>
            <person name="Traeger S."/>
            <person name="Altegoer F."/>
            <person name="Freitag M."/>
            <person name="Gabaldon T."/>
            <person name="Kempken F."/>
            <person name="Kumar A."/>
            <person name="Marcet-Houben M."/>
            <person name="Poggeler S."/>
            <person name="Stajich J.E."/>
            <person name="Nowrousian M."/>
        </authorList>
    </citation>
    <scope>NUCLEOTIDE SEQUENCE [LARGE SCALE GENOMIC DNA]</scope>
    <source>
        <strain evidence="3">CBS 100304</strain>
        <tissue evidence="2">Vegetative mycelium</tissue>
    </source>
</reference>
<protein>
    <submittedName>
        <fullName evidence="2">Uncharacterized protein</fullName>
    </submittedName>
</protein>
<feature type="compositionally biased region" description="Basic and acidic residues" evidence="1">
    <location>
        <begin position="355"/>
        <end position="370"/>
    </location>
</feature>
<keyword evidence="3" id="KW-1185">Reference proteome</keyword>
<dbReference type="OrthoDB" id="10333236at2759"/>
<feature type="compositionally biased region" description="Polar residues" evidence="1">
    <location>
        <begin position="261"/>
        <end position="270"/>
    </location>
</feature>
<proteinExistence type="predicted"/>
<organism evidence="2 3">
    <name type="scientific">Pyronema omphalodes (strain CBS 100304)</name>
    <name type="common">Pyronema confluens</name>
    <dbReference type="NCBI Taxonomy" id="1076935"/>
    <lineage>
        <taxon>Eukaryota</taxon>
        <taxon>Fungi</taxon>
        <taxon>Dikarya</taxon>
        <taxon>Ascomycota</taxon>
        <taxon>Pezizomycotina</taxon>
        <taxon>Pezizomycetes</taxon>
        <taxon>Pezizales</taxon>
        <taxon>Pyronemataceae</taxon>
        <taxon>Pyronema</taxon>
    </lineage>
</organism>
<feature type="compositionally biased region" description="Basic and acidic residues" evidence="1">
    <location>
        <begin position="274"/>
        <end position="293"/>
    </location>
</feature>